<comment type="caution">
    <text evidence="2">The sequence shown here is derived from an EMBL/GenBank/DDBJ whole genome shotgun (WGS) entry which is preliminary data.</text>
</comment>
<sequence>MTFSPYVLFRRGTLPWNALTGLVPEQMWALLDEAGDHDRQRAVLAADLEQALHDAVPGLPVADRAAALAVRRAVHNDRPLPPVPAALPRSCRELADRWARSRERSAALRSEALACRDSELDTARKVLAEVARAPDFQAGLQLSGPDLHREVSAYAADPYDRRRKAARRRRAESTIVSYAYRVVLKPSPFGTFTEIGAHPWAGRPGGAGGRVTTTRLNLGLVAWLADALRRVDGADRLFRIRLNDSLTVDGDRVLFLRPLDRVVSARYTDLVRLLQRVLGDGGVPECELRELLPAATVDSLVKVGLCHRDLGLPDQTLRPAAAVADLVRPVLGAQHADGFERLQRIEDEFAGAGVARRAVLLGDLNDEVHRISGEPPQAEAMRAAIYEDVGTHRAPATWRPGVLAANRDGLALFQRLLPLLDDATMTKLGLYRLFTRRYGTASPPVDLLRFYEVFDALGADAAAALMTGADDPAADLIRRYRDDFYRLLQDGGLGAVDGATTVIDPRLLRDFTAGLPGGLPVWRSTAYRVQFGTEGGRTLAVVNGVTTGHGVFFSRFCDLLRRTGPNDWDLGTAVREHLHRTAPRQTDITATLGLNFNLHPRLTPYELLYPGSVARPAAEGVLTLADVAVAADPDRGRLRLISRRDGEPLDLVPLNFLYPAAAPLPYRFLCGFAPTRTYRGGLWEQTDRARPHAAPPHRPRVMLGDLVLDRRTWRIPLDELPVPDGLDGFDRWWRERGLPRTAFFRIVAPPPDGPRDVLDETRRWALEARTARLHKPHFLDVRNPFLLSVLDRQARSRPGGILLVQECLPAVEEYRDGPAAAEEFFVEHDLGGDHADG</sequence>
<gene>
    <name evidence="2" type="ORF">BC793_12880</name>
</gene>
<dbReference type="Pfam" id="PF04738">
    <property type="entry name" value="Lant_dehydr_N"/>
    <property type="match status" value="1"/>
</dbReference>
<feature type="domain" description="Lantibiotic dehydratase N-terminal" evidence="1">
    <location>
        <begin position="133"/>
        <end position="743"/>
    </location>
</feature>
<accession>A0A316EPA0</accession>
<dbReference type="Proteomes" id="UP000245697">
    <property type="component" value="Unassembled WGS sequence"/>
</dbReference>
<name>A0A316EPA0_9ACTN</name>
<reference evidence="2 3" key="1">
    <citation type="submission" date="2018-05" db="EMBL/GenBank/DDBJ databases">
        <title>Genomic Encyclopedia of Archaeal and Bacterial Type Strains, Phase II (KMG-II): from individual species to whole genera.</title>
        <authorList>
            <person name="Goeker M."/>
        </authorList>
    </citation>
    <scope>NUCLEOTIDE SEQUENCE [LARGE SCALE GENOMIC DNA]</scope>
    <source>
        <strain evidence="2 3">DSM 45184</strain>
    </source>
</reference>
<protein>
    <submittedName>
        <fullName evidence="2">Lantibiotic biosynthesis dehydratase-like protein</fullName>
    </submittedName>
</protein>
<organism evidence="2 3">
    <name type="scientific">Actinoplanes xinjiangensis</name>
    <dbReference type="NCBI Taxonomy" id="512350"/>
    <lineage>
        <taxon>Bacteria</taxon>
        <taxon>Bacillati</taxon>
        <taxon>Actinomycetota</taxon>
        <taxon>Actinomycetes</taxon>
        <taxon>Micromonosporales</taxon>
        <taxon>Micromonosporaceae</taxon>
        <taxon>Actinoplanes</taxon>
    </lineage>
</organism>
<evidence type="ECO:0000259" key="1">
    <source>
        <dbReference type="Pfam" id="PF04738"/>
    </source>
</evidence>
<keyword evidence="3" id="KW-1185">Reference proteome</keyword>
<evidence type="ECO:0000313" key="2">
    <source>
        <dbReference type="EMBL" id="PWK33290.1"/>
    </source>
</evidence>
<proteinExistence type="predicted"/>
<dbReference type="EMBL" id="QGGR01000028">
    <property type="protein sequence ID" value="PWK33290.1"/>
    <property type="molecule type" value="Genomic_DNA"/>
</dbReference>
<dbReference type="InterPro" id="IPR006827">
    <property type="entry name" value="Lant_deHydtase_N"/>
</dbReference>
<dbReference type="OrthoDB" id="2442707at2"/>
<evidence type="ECO:0000313" key="3">
    <source>
        <dbReference type="Proteomes" id="UP000245697"/>
    </source>
</evidence>
<dbReference type="RefSeq" id="WP_109601728.1">
    <property type="nucleotide sequence ID" value="NZ_BONA01000083.1"/>
</dbReference>
<dbReference type="AlphaFoldDB" id="A0A316EPA0"/>